<protein>
    <recommendedName>
        <fullName evidence="4">Peptide ABC transporter permease</fullName>
    </recommendedName>
</protein>
<dbReference type="RefSeq" id="WP_304374489.1">
    <property type="nucleotide sequence ID" value="NZ_JAUOZU010000001.1"/>
</dbReference>
<sequence>MHERPSAPTRAKAVAIARKSDERLQQRRFILTLTATGLALVIMMSLAPLVLR</sequence>
<keyword evidence="1" id="KW-0812">Transmembrane</keyword>
<evidence type="ECO:0000256" key="1">
    <source>
        <dbReference type="SAM" id="Phobius"/>
    </source>
</evidence>
<evidence type="ECO:0000313" key="3">
    <source>
        <dbReference type="Proteomes" id="UP001174932"/>
    </source>
</evidence>
<dbReference type="EMBL" id="JAUOZU010000001">
    <property type="protein sequence ID" value="MDO6962605.1"/>
    <property type="molecule type" value="Genomic_DNA"/>
</dbReference>
<dbReference type="Proteomes" id="UP001174932">
    <property type="component" value="Unassembled WGS sequence"/>
</dbReference>
<name>A0ABT8YH60_9HYPH</name>
<evidence type="ECO:0008006" key="4">
    <source>
        <dbReference type="Google" id="ProtNLM"/>
    </source>
</evidence>
<evidence type="ECO:0000313" key="2">
    <source>
        <dbReference type="EMBL" id="MDO6962605.1"/>
    </source>
</evidence>
<keyword evidence="1" id="KW-1133">Transmembrane helix</keyword>
<keyword evidence="3" id="KW-1185">Reference proteome</keyword>
<proteinExistence type="predicted"/>
<accession>A0ABT8YH60</accession>
<gene>
    <name evidence="2" type="ORF">Q4481_01475</name>
</gene>
<reference evidence="2" key="1">
    <citation type="journal article" date="2015" name="Int. J. Syst. Evol. Microbiol.">
        <title>Rhizobium alvei sp. nov., isolated from a freshwater river.</title>
        <authorList>
            <person name="Sheu S.Y."/>
            <person name="Huang H.W."/>
            <person name="Young C.C."/>
            <person name="Chen W.M."/>
        </authorList>
    </citation>
    <scope>NUCLEOTIDE SEQUENCE</scope>
    <source>
        <strain evidence="2">TNR-22</strain>
    </source>
</reference>
<organism evidence="2 3">
    <name type="scientific">Rhizobium alvei</name>
    <dbReference type="NCBI Taxonomy" id="1132659"/>
    <lineage>
        <taxon>Bacteria</taxon>
        <taxon>Pseudomonadati</taxon>
        <taxon>Pseudomonadota</taxon>
        <taxon>Alphaproteobacteria</taxon>
        <taxon>Hyphomicrobiales</taxon>
        <taxon>Rhizobiaceae</taxon>
        <taxon>Rhizobium/Agrobacterium group</taxon>
        <taxon>Rhizobium</taxon>
    </lineage>
</organism>
<feature type="transmembrane region" description="Helical" evidence="1">
    <location>
        <begin position="29"/>
        <end position="51"/>
    </location>
</feature>
<keyword evidence="1" id="KW-0472">Membrane</keyword>
<reference evidence="2" key="2">
    <citation type="submission" date="2023-07" db="EMBL/GenBank/DDBJ databases">
        <authorList>
            <person name="Shen H."/>
        </authorList>
    </citation>
    <scope>NUCLEOTIDE SEQUENCE</scope>
    <source>
        <strain evidence="2">TNR-22</strain>
    </source>
</reference>
<comment type="caution">
    <text evidence="2">The sequence shown here is derived from an EMBL/GenBank/DDBJ whole genome shotgun (WGS) entry which is preliminary data.</text>
</comment>